<dbReference type="AlphaFoldDB" id="A0A366IPS8"/>
<proteinExistence type="predicted"/>
<keyword evidence="4" id="KW-1185">Reference proteome</keyword>
<dbReference type="SFLD" id="SFLDG01125">
    <property type="entry name" value="C1.1:_Acid_Phosphatase_Like"/>
    <property type="match status" value="1"/>
</dbReference>
<keyword evidence="1 2" id="KW-0732">Signal</keyword>
<dbReference type="CDD" id="cd07534">
    <property type="entry name" value="HAD_CAP"/>
    <property type="match status" value="1"/>
</dbReference>
<dbReference type="SFLD" id="SFLDS00003">
    <property type="entry name" value="Haloacid_Dehalogenase"/>
    <property type="match status" value="1"/>
</dbReference>
<evidence type="ECO:0000256" key="1">
    <source>
        <dbReference type="ARBA" id="ARBA00022729"/>
    </source>
</evidence>
<dbReference type="InterPro" id="IPR023214">
    <property type="entry name" value="HAD_sf"/>
</dbReference>
<dbReference type="NCBIfam" id="TIGR01533">
    <property type="entry name" value="lipo_e_P4"/>
    <property type="match status" value="1"/>
</dbReference>
<evidence type="ECO:0000313" key="4">
    <source>
        <dbReference type="Proteomes" id="UP000253509"/>
    </source>
</evidence>
<organism evidence="3 4">
    <name type="scientific">Brevibacterium celere</name>
    <dbReference type="NCBI Taxonomy" id="225845"/>
    <lineage>
        <taxon>Bacteria</taxon>
        <taxon>Bacillati</taxon>
        <taxon>Actinomycetota</taxon>
        <taxon>Actinomycetes</taxon>
        <taxon>Micrococcales</taxon>
        <taxon>Brevibacteriaceae</taxon>
        <taxon>Brevibacterium</taxon>
    </lineage>
</organism>
<dbReference type="PANTHER" id="PTHR31284">
    <property type="entry name" value="ACID PHOSPHATASE-LIKE PROTEIN"/>
    <property type="match status" value="1"/>
</dbReference>
<feature type="signal peptide" evidence="2">
    <location>
        <begin position="1"/>
        <end position="31"/>
    </location>
</feature>
<dbReference type="GO" id="GO:0009279">
    <property type="term" value="C:cell outer membrane"/>
    <property type="evidence" value="ECO:0007669"/>
    <property type="project" value="InterPro"/>
</dbReference>
<dbReference type="Gene3D" id="3.40.50.1000">
    <property type="entry name" value="HAD superfamily/HAD-like"/>
    <property type="match status" value="1"/>
</dbReference>
<dbReference type="InterPro" id="IPR006423">
    <property type="entry name" value="Lipo_e_P4"/>
</dbReference>
<feature type="chain" id="PRO_5038967483" evidence="2">
    <location>
        <begin position="32"/>
        <end position="263"/>
    </location>
</feature>
<evidence type="ECO:0000313" key="3">
    <source>
        <dbReference type="EMBL" id="RBP74522.1"/>
    </source>
</evidence>
<reference evidence="3 4" key="1">
    <citation type="submission" date="2018-06" db="EMBL/GenBank/DDBJ databases">
        <title>Freshwater and sediment microbial communities from various areas in North America, analyzing microbe dynamics in response to fracking.</title>
        <authorList>
            <person name="Lamendella R."/>
        </authorList>
    </citation>
    <scope>NUCLEOTIDE SEQUENCE [LARGE SCALE GENOMIC DNA]</scope>
    <source>
        <strain evidence="3 4">3b_TX</strain>
    </source>
</reference>
<dbReference type="RefSeq" id="WP_113902581.1">
    <property type="nucleotide sequence ID" value="NZ_QNSB01000001.1"/>
</dbReference>
<evidence type="ECO:0000256" key="2">
    <source>
        <dbReference type="SAM" id="SignalP"/>
    </source>
</evidence>
<sequence length="263" mass="29396">MQKAFTPALLVLLVVITGFAAWALNSGPTSAAAEEESSDCDVEKYEMGLKWQQQSAEARALQAQTYDVATEQLDEAVADVGEGENPAIITDLDETVIDNSELLARDLAECHDYSTWDTWGDWERHGEPTLIPGALEFFEHADELGVDIFYISDRTDENKAATLETLKALRLPQVTEESVKLLGPPKEERRAAVEADHTVLMQLGDTLHDFDSAFADAPLKKQRQLVEKNREKFGSEWIILPNPTYGDWSEADLKEWDEPLVTD</sequence>
<dbReference type="PIRSF" id="PIRSF019271">
    <property type="entry name" value="Acid_Ptase_C"/>
    <property type="match status" value="1"/>
</dbReference>
<dbReference type="InterPro" id="IPR005519">
    <property type="entry name" value="Acid_phosphat_B-like"/>
</dbReference>
<dbReference type="SUPFAM" id="SSF56784">
    <property type="entry name" value="HAD-like"/>
    <property type="match status" value="1"/>
</dbReference>
<comment type="caution">
    <text evidence="3">The sequence shown here is derived from an EMBL/GenBank/DDBJ whole genome shotgun (WGS) entry which is preliminary data.</text>
</comment>
<dbReference type="EMBL" id="QNSB01000001">
    <property type="protein sequence ID" value="RBP74522.1"/>
    <property type="molecule type" value="Genomic_DNA"/>
</dbReference>
<protein>
    <submittedName>
        <fullName evidence="3">5'-nucleotidase (Lipoprotein e(P4) family)</fullName>
    </submittedName>
</protein>
<keyword evidence="3" id="KW-0449">Lipoprotein</keyword>
<dbReference type="PANTHER" id="PTHR31284:SF10">
    <property type="entry name" value="ACID PHOSPHATASE-LIKE PROTEIN"/>
    <property type="match status" value="1"/>
</dbReference>
<dbReference type="Proteomes" id="UP000253509">
    <property type="component" value="Unassembled WGS sequence"/>
</dbReference>
<dbReference type="InterPro" id="IPR036412">
    <property type="entry name" value="HAD-like_sf"/>
</dbReference>
<accession>A0A366IPS8</accession>
<name>A0A366IPS8_9MICO</name>
<dbReference type="Pfam" id="PF03767">
    <property type="entry name" value="Acid_phosphat_B"/>
    <property type="match status" value="1"/>
</dbReference>
<gene>
    <name evidence="3" type="ORF">DFO65_101241</name>
</gene>